<evidence type="ECO:0000313" key="3">
    <source>
        <dbReference type="Proteomes" id="UP000002051"/>
    </source>
</evidence>
<proteinExistence type="predicted"/>
<sequence length="125" mass="13912">MVRRVLESNLGIGKSKLGFWGEKWVFPESCTMTTSPVSCSCVFFTRFCFELAFGVNMKVVDNFVSFPVTLLLSSMSLKLQVIAKVAKLSSSLVEILKQYGSVKLVGLLNNPVIHFTINRIRKGNS</sequence>
<accession>A0A072URX0</accession>
<dbReference type="Proteomes" id="UP000002051">
    <property type="component" value="Chromosome 4"/>
</dbReference>
<reference evidence="1 3" key="1">
    <citation type="journal article" date="2011" name="Nature">
        <title>The Medicago genome provides insight into the evolution of rhizobial symbioses.</title>
        <authorList>
            <person name="Young N.D."/>
            <person name="Debelle F."/>
            <person name="Oldroyd G.E."/>
            <person name="Geurts R."/>
            <person name="Cannon S.B."/>
            <person name="Udvardi M.K."/>
            <person name="Benedito V.A."/>
            <person name="Mayer K.F."/>
            <person name="Gouzy J."/>
            <person name="Schoof H."/>
            <person name="Van de Peer Y."/>
            <person name="Proost S."/>
            <person name="Cook D.R."/>
            <person name="Meyers B.C."/>
            <person name="Spannagl M."/>
            <person name="Cheung F."/>
            <person name="De Mita S."/>
            <person name="Krishnakumar V."/>
            <person name="Gundlach H."/>
            <person name="Zhou S."/>
            <person name="Mudge J."/>
            <person name="Bharti A.K."/>
            <person name="Murray J.D."/>
            <person name="Naoumkina M.A."/>
            <person name="Rosen B."/>
            <person name="Silverstein K.A."/>
            <person name="Tang H."/>
            <person name="Rombauts S."/>
            <person name="Zhao P.X."/>
            <person name="Zhou P."/>
            <person name="Barbe V."/>
            <person name="Bardou P."/>
            <person name="Bechner M."/>
            <person name="Bellec A."/>
            <person name="Berger A."/>
            <person name="Berges H."/>
            <person name="Bidwell S."/>
            <person name="Bisseling T."/>
            <person name="Choisne N."/>
            <person name="Couloux A."/>
            <person name="Denny R."/>
            <person name="Deshpande S."/>
            <person name="Dai X."/>
            <person name="Doyle J.J."/>
            <person name="Dudez A.M."/>
            <person name="Farmer A.D."/>
            <person name="Fouteau S."/>
            <person name="Franken C."/>
            <person name="Gibelin C."/>
            <person name="Gish J."/>
            <person name="Goldstein S."/>
            <person name="Gonzalez A.J."/>
            <person name="Green P.J."/>
            <person name="Hallab A."/>
            <person name="Hartog M."/>
            <person name="Hua A."/>
            <person name="Humphray S.J."/>
            <person name="Jeong D.H."/>
            <person name="Jing Y."/>
            <person name="Jocker A."/>
            <person name="Kenton S.M."/>
            <person name="Kim D.J."/>
            <person name="Klee K."/>
            <person name="Lai H."/>
            <person name="Lang C."/>
            <person name="Lin S."/>
            <person name="Macmil S.L."/>
            <person name="Magdelenat G."/>
            <person name="Matthews L."/>
            <person name="McCorrison J."/>
            <person name="Monaghan E.L."/>
            <person name="Mun J.H."/>
            <person name="Najar F.Z."/>
            <person name="Nicholson C."/>
            <person name="Noirot C."/>
            <person name="O'Bleness M."/>
            <person name="Paule C.R."/>
            <person name="Poulain J."/>
            <person name="Prion F."/>
            <person name="Qin B."/>
            <person name="Qu C."/>
            <person name="Retzel E.F."/>
            <person name="Riddle C."/>
            <person name="Sallet E."/>
            <person name="Samain S."/>
            <person name="Samson N."/>
            <person name="Sanders I."/>
            <person name="Saurat O."/>
            <person name="Scarpelli C."/>
            <person name="Schiex T."/>
            <person name="Segurens B."/>
            <person name="Severin A.J."/>
            <person name="Sherrier D.J."/>
            <person name="Shi R."/>
            <person name="Sims S."/>
            <person name="Singer S.R."/>
            <person name="Sinharoy S."/>
            <person name="Sterck L."/>
            <person name="Viollet A."/>
            <person name="Wang B.B."/>
            <person name="Wang K."/>
            <person name="Wang M."/>
            <person name="Wang X."/>
            <person name="Warfsmann J."/>
            <person name="Weissenbach J."/>
            <person name="White D.D."/>
            <person name="White J.D."/>
            <person name="Wiley G.B."/>
            <person name="Wincker P."/>
            <person name="Xing Y."/>
            <person name="Yang L."/>
            <person name="Yao Z."/>
            <person name="Ying F."/>
            <person name="Zhai J."/>
            <person name="Zhou L."/>
            <person name="Zuber A."/>
            <person name="Denarie J."/>
            <person name="Dixon R.A."/>
            <person name="May G.D."/>
            <person name="Schwartz D.C."/>
            <person name="Rogers J."/>
            <person name="Quetier F."/>
            <person name="Town C.D."/>
            <person name="Roe B.A."/>
        </authorList>
    </citation>
    <scope>NUCLEOTIDE SEQUENCE [LARGE SCALE GENOMIC DNA]</scope>
    <source>
        <strain evidence="1">A17</strain>
        <strain evidence="2 3">cv. Jemalong A17</strain>
    </source>
</reference>
<protein>
    <submittedName>
        <fullName evidence="1 2">Uncharacterized protein</fullName>
    </submittedName>
</protein>
<dbReference type="HOGENOM" id="CLU_162940_0_0_1"/>
<reference evidence="1 3" key="2">
    <citation type="journal article" date="2014" name="BMC Genomics">
        <title>An improved genome release (version Mt4.0) for the model legume Medicago truncatula.</title>
        <authorList>
            <person name="Tang H."/>
            <person name="Krishnakumar V."/>
            <person name="Bidwell S."/>
            <person name="Rosen B."/>
            <person name="Chan A."/>
            <person name="Zhou S."/>
            <person name="Gentzbittel L."/>
            <person name="Childs K.L."/>
            <person name="Yandell M."/>
            <person name="Gundlach H."/>
            <person name="Mayer K.F."/>
            <person name="Schwartz D.C."/>
            <person name="Town C.D."/>
        </authorList>
    </citation>
    <scope>GENOME REANNOTATION</scope>
    <source>
        <strain evidence="1">A17</strain>
        <strain evidence="2 3">cv. Jemalong A17</strain>
    </source>
</reference>
<keyword evidence="3" id="KW-1185">Reference proteome</keyword>
<dbReference type="EMBL" id="CM001220">
    <property type="protein sequence ID" value="KEH32111.1"/>
    <property type="molecule type" value="Genomic_DNA"/>
</dbReference>
<dbReference type="AlphaFoldDB" id="A0A072URX0"/>
<evidence type="ECO:0000313" key="2">
    <source>
        <dbReference type="EnsemblPlants" id="KEH32111"/>
    </source>
</evidence>
<reference evidence="2" key="3">
    <citation type="submission" date="2015-04" db="UniProtKB">
        <authorList>
            <consortium name="EnsemblPlants"/>
        </authorList>
    </citation>
    <scope>IDENTIFICATION</scope>
    <source>
        <strain evidence="2">cv. Jemalong A17</strain>
    </source>
</reference>
<organism evidence="1 3">
    <name type="scientific">Medicago truncatula</name>
    <name type="common">Barrel medic</name>
    <name type="synonym">Medicago tribuloides</name>
    <dbReference type="NCBI Taxonomy" id="3880"/>
    <lineage>
        <taxon>Eukaryota</taxon>
        <taxon>Viridiplantae</taxon>
        <taxon>Streptophyta</taxon>
        <taxon>Embryophyta</taxon>
        <taxon>Tracheophyta</taxon>
        <taxon>Spermatophyta</taxon>
        <taxon>Magnoliopsida</taxon>
        <taxon>eudicotyledons</taxon>
        <taxon>Gunneridae</taxon>
        <taxon>Pentapetalae</taxon>
        <taxon>rosids</taxon>
        <taxon>fabids</taxon>
        <taxon>Fabales</taxon>
        <taxon>Fabaceae</taxon>
        <taxon>Papilionoideae</taxon>
        <taxon>50 kb inversion clade</taxon>
        <taxon>NPAAA clade</taxon>
        <taxon>Hologalegina</taxon>
        <taxon>IRL clade</taxon>
        <taxon>Trifolieae</taxon>
        <taxon>Medicago</taxon>
    </lineage>
</organism>
<evidence type="ECO:0000313" key="1">
    <source>
        <dbReference type="EMBL" id="KEH32111.1"/>
    </source>
</evidence>
<dbReference type="EnsemblPlants" id="KEH32111">
    <property type="protein sequence ID" value="KEH32111"/>
    <property type="gene ID" value="MTR_4g113635"/>
</dbReference>
<gene>
    <name evidence="1" type="ordered locus">MTR_4g113635</name>
</gene>
<name>A0A072URX0_MEDTR</name>